<name>A0A068SC33_9FUNG</name>
<dbReference type="AlphaFoldDB" id="A0A068SC33"/>
<evidence type="ECO:0000313" key="1">
    <source>
        <dbReference type="EMBL" id="CDH59402.1"/>
    </source>
</evidence>
<organism evidence="1 2">
    <name type="scientific">Lichtheimia corymbifera JMRC:FSU:9682</name>
    <dbReference type="NCBI Taxonomy" id="1263082"/>
    <lineage>
        <taxon>Eukaryota</taxon>
        <taxon>Fungi</taxon>
        <taxon>Fungi incertae sedis</taxon>
        <taxon>Mucoromycota</taxon>
        <taxon>Mucoromycotina</taxon>
        <taxon>Mucoromycetes</taxon>
        <taxon>Mucorales</taxon>
        <taxon>Lichtheimiaceae</taxon>
        <taxon>Lichtheimia</taxon>
    </lineage>
</organism>
<reference evidence="1" key="1">
    <citation type="submission" date="2013-08" db="EMBL/GenBank/DDBJ databases">
        <title>Gene expansion shapes genome architecture in the human pathogen Lichtheimia corymbifera: an evolutionary genomics analysis in the ancient terrestrial Mucorales (Mucoromycotina).</title>
        <authorList>
            <person name="Schwartze V.U."/>
            <person name="Winter S."/>
            <person name="Shelest E."/>
            <person name="Marcet-Houben M."/>
            <person name="Horn F."/>
            <person name="Wehner S."/>
            <person name="Hoffmann K."/>
            <person name="Riege K."/>
            <person name="Sammeth M."/>
            <person name="Nowrousian M."/>
            <person name="Valiante V."/>
            <person name="Linde J."/>
            <person name="Jacobsen I.D."/>
            <person name="Marz M."/>
            <person name="Brakhage A.A."/>
            <person name="Gabaldon T."/>
            <person name="Bocker S."/>
            <person name="Voigt K."/>
        </authorList>
    </citation>
    <scope>NUCLEOTIDE SEQUENCE [LARGE SCALE GENOMIC DNA]</scope>
    <source>
        <strain evidence="1">FSU 9682</strain>
    </source>
</reference>
<keyword evidence="2" id="KW-1185">Reference proteome</keyword>
<dbReference type="VEuPathDB" id="FungiDB:LCOR_10216.1"/>
<proteinExistence type="predicted"/>
<evidence type="ECO:0000313" key="2">
    <source>
        <dbReference type="Proteomes" id="UP000027586"/>
    </source>
</evidence>
<protein>
    <submittedName>
        <fullName evidence="1">Uncharacterized protein</fullName>
    </submittedName>
</protein>
<dbReference type="EMBL" id="CBTN010000069">
    <property type="protein sequence ID" value="CDH59402.1"/>
    <property type="molecule type" value="Genomic_DNA"/>
</dbReference>
<sequence length="85" mass="9670">MCLKAISTIRSSEEQDISPANNMNAKVDTKLPLRKLRQLASSPSTHAFFQPREGRHRIVLPKAAAMYHLITYDIVFCVHLVYSSR</sequence>
<comment type="caution">
    <text evidence="1">The sequence shown here is derived from an EMBL/GenBank/DDBJ whole genome shotgun (WGS) entry which is preliminary data.</text>
</comment>
<accession>A0A068SC33</accession>
<gene>
    <name evidence="1" type="ORF">LCOR_10216.1</name>
</gene>
<dbReference type="Proteomes" id="UP000027586">
    <property type="component" value="Unassembled WGS sequence"/>
</dbReference>